<evidence type="ECO:0000313" key="2">
    <source>
        <dbReference type="Proteomes" id="UP000005143"/>
    </source>
</evidence>
<dbReference type="Proteomes" id="UP000005143">
    <property type="component" value="Unassembled WGS sequence"/>
</dbReference>
<reference evidence="1 2" key="1">
    <citation type="journal article" date="2013" name="Biodegradation">
        <title>Quantitative proteomic analysis of ibuprofen-degrading Patulibacter sp. strain I11.</title>
        <authorList>
            <person name="Almeida B."/>
            <person name="Kjeldal H."/>
            <person name="Lolas I."/>
            <person name="Knudsen A.D."/>
            <person name="Carvalho G."/>
            <person name="Nielsen K.L."/>
            <person name="Barreto Crespo M.T."/>
            <person name="Stensballe A."/>
            <person name="Nielsen J.L."/>
        </authorList>
    </citation>
    <scope>NUCLEOTIDE SEQUENCE [LARGE SCALE GENOMIC DNA]</scope>
    <source>
        <strain evidence="1 2">I11</strain>
    </source>
</reference>
<name>H0E291_9ACTN</name>
<accession>H0E291</accession>
<keyword evidence="2" id="KW-1185">Reference proteome</keyword>
<comment type="caution">
    <text evidence="1">The sequence shown here is derived from an EMBL/GenBank/DDBJ whole genome shotgun (WGS) entry which is preliminary data.</text>
</comment>
<evidence type="ECO:0000313" key="1">
    <source>
        <dbReference type="EMBL" id="EHN12228.1"/>
    </source>
</evidence>
<proteinExistence type="predicted"/>
<dbReference type="EMBL" id="AGUD01000040">
    <property type="protein sequence ID" value="EHN12228.1"/>
    <property type="molecule type" value="Genomic_DNA"/>
</dbReference>
<gene>
    <name evidence="1" type="ORF">PAI11_09040</name>
</gene>
<sequence>MIATMPQTAAPVVPTTQLEAAEARLAEDIEALARAIEDGRGDEVRLDLGHVAIDVRRVRSYRALPHRRAACGPRDSRWDLVAAYEHLAFAHQLHGEAERSTAAIEQADRERRAIGA</sequence>
<organism evidence="1 2">
    <name type="scientific">Patulibacter medicamentivorans</name>
    <dbReference type="NCBI Taxonomy" id="1097667"/>
    <lineage>
        <taxon>Bacteria</taxon>
        <taxon>Bacillati</taxon>
        <taxon>Actinomycetota</taxon>
        <taxon>Thermoleophilia</taxon>
        <taxon>Solirubrobacterales</taxon>
        <taxon>Patulibacteraceae</taxon>
        <taxon>Patulibacter</taxon>
    </lineage>
</organism>
<dbReference type="AlphaFoldDB" id="H0E291"/>
<protein>
    <submittedName>
        <fullName evidence="1">Uncharacterized protein</fullName>
    </submittedName>
</protein>